<reference evidence="8 10" key="1">
    <citation type="submission" date="2018-09" db="EMBL/GenBank/DDBJ databases">
        <title>Murine metabolic-syndrome-specific gut microbial biobank.</title>
        <authorList>
            <person name="Liu C."/>
        </authorList>
    </citation>
    <scope>NUCLEOTIDE SEQUENCE [LARGE SCALE GENOMIC DNA]</scope>
    <source>
        <strain evidence="8 10">8-P5</strain>
    </source>
</reference>
<dbReference type="Proteomes" id="UP000278164">
    <property type="component" value="Unassembled WGS sequence"/>
</dbReference>
<comment type="similarity">
    <text evidence="6">Belongs to the radical SAM superfamily. Anaerobic sulfatase-maturating enzyme family.</text>
</comment>
<name>A0A3L7ZXX1_PARDI</name>
<evidence type="ECO:0000313" key="8">
    <source>
        <dbReference type="EMBL" id="RLT74900.1"/>
    </source>
</evidence>
<dbReference type="Pfam" id="PF04055">
    <property type="entry name" value="Radical_SAM"/>
    <property type="match status" value="1"/>
</dbReference>
<dbReference type="GO" id="GO:0016491">
    <property type="term" value="F:oxidoreductase activity"/>
    <property type="evidence" value="ECO:0007669"/>
    <property type="project" value="InterPro"/>
</dbReference>
<protein>
    <submittedName>
        <fullName evidence="8">Radical SAM peptide maturase</fullName>
    </submittedName>
</protein>
<dbReference type="RefSeq" id="WP_121734854.1">
    <property type="nucleotide sequence ID" value="NZ_QXXG01000006.1"/>
</dbReference>
<evidence type="ECO:0000259" key="7">
    <source>
        <dbReference type="Pfam" id="PF04055"/>
    </source>
</evidence>
<dbReference type="SFLD" id="SFLDG01386">
    <property type="entry name" value="main_SPASM_domain-containing"/>
    <property type="match status" value="1"/>
</dbReference>
<dbReference type="SFLD" id="SFLDS00029">
    <property type="entry name" value="Radical_SAM"/>
    <property type="match status" value="1"/>
</dbReference>
<gene>
    <name evidence="8" type="ORF">D7V78_02480</name>
    <name evidence="9" type="ORF">E5342_04000</name>
</gene>
<keyword evidence="2" id="KW-0949">S-adenosyl-L-methionine</keyword>
<dbReference type="AlphaFoldDB" id="A0A3L7ZXX1"/>
<dbReference type="GO" id="GO:0051536">
    <property type="term" value="F:iron-sulfur cluster binding"/>
    <property type="evidence" value="ECO:0007669"/>
    <property type="project" value="UniProtKB-KW"/>
</dbReference>
<keyword evidence="3" id="KW-0479">Metal-binding</keyword>
<evidence type="ECO:0000256" key="5">
    <source>
        <dbReference type="ARBA" id="ARBA00023014"/>
    </source>
</evidence>
<comment type="cofactor">
    <cofactor evidence="1">
        <name>[4Fe-4S] cluster</name>
        <dbReference type="ChEBI" id="CHEBI:49883"/>
    </cofactor>
</comment>
<dbReference type="CDD" id="cd01335">
    <property type="entry name" value="Radical_SAM"/>
    <property type="match status" value="1"/>
</dbReference>
<dbReference type="SUPFAM" id="SSF102114">
    <property type="entry name" value="Radical SAM enzymes"/>
    <property type="match status" value="1"/>
</dbReference>
<keyword evidence="5" id="KW-0411">Iron-sulfur</keyword>
<evidence type="ECO:0000313" key="10">
    <source>
        <dbReference type="Proteomes" id="UP000278164"/>
    </source>
</evidence>
<dbReference type="NCBIfam" id="TIGR04148">
    <property type="entry name" value="GG_samocin_CFB"/>
    <property type="match status" value="1"/>
</dbReference>
<dbReference type="GO" id="GO:0046872">
    <property type="term" value="F:metal ion binding"/>
    <property type="evidence" value="ECO:0007669"/>
    <property type="project" value="UniProtKB-KW"/>
</dbReference>
<reference evidence="9 11" key="2">
    <citation type="submission" date="2019-04" db="EMBL/GenBank/DDBJ databases">
        <title>Microbes associate with the intestines of laboratory mice.</title>
        <authorList>
            <person name="Navarre W."/>
            <person name="Wong E."/>
            <person name="Huang K."/>
            <person name="Tropini C."/>
            <person name="Ng K."/>
            <person name="Yu B."/>
        </authorList>
    </citation>
    <scope>NUCLEOTIDE SEQUENCE [LARGE SCALE GENOMIC DNA]</scope>
    <source>
        <strain evidence="9 11">NM39_I3</strain>
    </source>
</reference>
<dbReference type="EMBL" id="RAYI01000002">
    <property type="protein sequence ID" value="RLT74900.1"/>
    <property type="molecule type" value="Genomic_DNA"/>
</dbReference>
<dbReference type="PANTHER" id="PTHR43273">
    <property type="entry name" value="ANAEROBIC SULFATASE-MATURATING ENZYME HOMOLOG ASLB-RELATED"/>
    <property type="match status" value="1"/>
</dbReference>
<dbReference type="InterPro" id="IPR013785">
    <property type="entry name" value="Aldolase_TIM"/>
</dbReference>
<dbReference type="SFLD" id="SFLDG01067">
    <property type="entry name" value="SPASM/twitch_domain_containing"/>
    <property type="match status" value="1"/>
</dbReference>
<dbReference type="EMBL" id="SRYM01000007">
    <property type="protein sequence ID" value="TGY61211.1"/>
    <property type="molecule type" value="Genomic_DNA"/>
</dbReference>
<evidence type="ECO:0000256" key="2">
    <source>
        <dbReference type="ARBA" id="ARBA00022691"/>
    </source>
</evidence>
<organism evidence="8 10">
    <name type="scientific">Parabacteroides distasonis</name>
    <dbReference type="NCBI Taxonomy" id="823"/>
    <lineage>
        <taxon>Bacteria</taxon>
        <taxon>Pseudomonadati</taxon>
        <taxon>Bacteroidota</taxon>
        <taxon>Bacteroidia</taxon>
        <taxon>Bacteroidales</taxon>
        <taxon>Tannerellaceae</taxon>
        <taxon>Parabacteroides</taxon>
    </lineage>
</organism>
<proteinExistence type="inferred from homology"/>
<dbReference type="PANTHER" id="PTHR43273:SF3">
    <property type="entry name" value="ANAEROBIC SULFATASE-MATURATING ENZYME HOMOLOG ASLB-RELATED"/>
    <property type="match status" value="1"/>
</dbReference>
<dbReference type="InterPro" id="IPR026407">
    <property type="entry name" value="SAM_GG-Bacter"/>
</dbReference>
<dbReference type="InterPro" id="IPR058240">
    <property type="entry name" value="rSAM_sf"/>
</dbReference>
<dbReference type="InterPro" id="IPR007197">
    <property type="entry name" value="rSAM"/>
</dbReference>
<evidence type="ECO:0000313" key="9">
    <source>
        <dbReference type="EMBL" id="TGY61211.1"/>
    </source>
</evidence>
<comment type="caution">
    <text evidence="8">The sequence shown here is derived from an EMBL/GenBank/DDBJ whole genome shotgun (WGS) entry which is preliminary data.</text>
</comment>
<accession>A0A3L7ZXX1</accession>
<feature type="domain" description="Radical SAM core" evidence="7">
    <location>
        <begin position="80"/>
        <end position="234"/>
    </location>
</feature>
<dbReference type="Proteomes" id="UP000310032">
    <property type="component" value="Unassembled WGS sequence"/>
</dbReference>
<evidence type="ECO:0000256" key="3">
    <source>
        <dbReference type="ARBA" id="ARBA00022723"/>
    </source>
</evidence>
<evidence type="ECO:0000256" key="6">
    <source>
        <dbReference type="ARBA" id="ARBA00023601"/>
    </source>
</evidence>
<evidence type="ECO:0000256" key="4">
    <source>
        <dbReference type="ARBA" id="ARBA00023004"/>
    </source>
</evidence>
<evidence type="ECO:0000256" key="1">
    <source>
        <dbReference type="ARBA" id="ARBA00001966"/>
    </source>
</evidence>
<evidence type="ECO:0000313" key="11">
    <source>
        <dbReference type="Proteomes" id="UP000310032"/>
    </source>
</evidence>
<dbReference type="InterPro" id="IPR023867">
    <property type="entry name" value="Sulphatase_maturase_rSAM"/>
</dbReference>
<keyword evidence="4" id="KW-0408">Iron</keyword>
<sequence>MINYSLTYADKNISVQIEKDYNLHVKKKGKQISIQKEKGQAKVANINNECDFNDPYSLNGHISTSDIFIELANIKHIGFEITDSCNLKCTYCIYGKFYENHDIRLNKKMDPYKAKLLIDYLVDKLNSPANTSPINDVIISFYGGEPLLNVEFIKEIVNYTQKLQNHHITFKYMMTTNAIYLKKYLDLILKYNFILTVSLDGTEENDAHRIFPNGKTSFKIVYNILKYIQNHYPDYFRDYIRINSVIHNLNNQQEIFSFIYHEFGKVPHFSTINRTGVKSSMRKDFNNLVQPKPIDEKNGLTKEMNEVLDLGSDEANMLQAFIFHYSGNVYESYNDLLIKSSEVEHLPTSTCMPFSRRIFMTVNNKILPCERIGHQYALGEIKGNEVVINCEDIAKKYNAYYDSLRNLCSHCFYKRHCILCMFDIENLGEKPICKQMADSQKFDDYLRQCIKKMEDQPLLYKRIMEEVILVR</sequence>
<dbReference type="Gene3D" id="3.20.20.70">
    <property type="entry name" value="Aldolase class I"/>
    <property type="match status" value="1"/>
</dbReference>
<dbReference type="SFLD" id="SFLDG01384">
    <property type="entry name" value="thioether_bond_formation_requi"/>
    <property type="match status" value="1"/>
</dbReference>
<dbReference type="OrthoDB" id="9763993at2"/>